<keyword evidence="2" id="KW-1185">Reference proteome</keyword>
<sequence>MKTKIIYWKVPIDPARERIRLNEVAWYCEEDSGEEEAMEVAVTRLRNLDRAKFRAMIKTITFREVPADFTRKRIYLNEVAWYYEDDPRGKEELEAMLAILKNIDFSKLEEKNKKAS</sequence>
<accession>A0A385SPP2</accession>
<dbReference type="KEGG" id="chk:D4L85_18845"/>
<dbReference type="Proteomes" id="UP000266183">
    <property type="component" value="Chromosome"/>
</dbReference>
<name>A0A385SPP2_9BACT</name>
<organism evidence="1 2">
    <name type="scientific">Chryseolinea soli</name>
    <dbReference type="NCBI Taxonomy" id="2321403"/>
    <lineage>
        <taxon>Bacteria</taxon>
        <taxon>Pseudomonadati</taxon>
        <taxon>Bacteroidota</taxon>
        <taxon>Cytophagia</taxon>
        <taxon>Cytophagales</taxon>
        <taxon>Fulvivirgaceae</taxon>
        <taxon>Chryseolinea</taxon>
    </lineage>
</organism>
<dbReference type="AlphaFoldDB" id="A0A385SPP2"/>
<reference evidence="2" key="1">
    <citation type="submission" date="2018-09" db="EMBL/GenBank/DDBJ databases">
        <title>Chryseolinea sp. KIS68-18 isolated from soil.</title>
        <authorList>
            <person name="Weon H.-Y."/>
            <person name="Kwon S.-W."/>
            <person name="Lee S.A."/>
        </authorList>
    </citation>
    <scope>NUCLEOTIDE SEQUENCE [LARGE SCALE GENOMIC DNA]</scope>
    <source>
        <strain evidence="2">KIS68-18</strain>
    </source>
</reference>
<dbReference type="EMBL" id="CP032382">
    <property type="protein sequence ID" value="AYB32506.1"/>
    <property type="molecule type" value="Genomic_DNA"/>
</dbReference>
<gene>
    <name evidence="1" type="ORF">D4L85_18845</name>
</gene>
<evidence type="ECO:0000313" key="1">
    <source>
        <dbReference type="EMBL" id="AYB32506.1"/>
    </source>
</evidence>
<protein>
    <submittedName>
        <fullName evidence="1">Uncharacterized protein</fullName>
    </submittedName>
</protein>
<proteinExistence type="predicted"/>
<evidence type="ECO:0000313" key="2">
    <source>
        <dbReference type="Proteomes" id="UP000266183"/>
    </source>
</evidence>
<dbReference type="OrthoDB" id="9849985at2"/>
<dbReference type="RefSeq" id="WP_119755759.1">
    <property type="nucleotide sequence ID" value="NZ_CP032382.1"/>
</dbReference>